<proteinExistence type="predicted"/>
<dbReference type="InterPro" id="IPR000315">
    <property type="entry name" value="Znf_B-box"/>
</dbReference>
<feature type="coiled-coil region" evidence="5">
    <location>
        <begin position="237"/>
        <end position="336"/>
    </location>
</feature>
<dbReference type="GO" id="GO:0044790">
    <property type="term" value="P:suppression of viral release by host"/>
    <property type="evidence" value="ECO:0007669"/>
    <property type="project" value="TreeGrafter"/>
</dbReference>
<dbReference type="SMART" id="SM00336">
    <property type="entry name" value="BBOX"/>
    <property type="match status" value="1"/>
</dbReference>
<evidence type="ECO:0000256" key="4">
    <source>
        <dbReference type="PROSITE-ProRule" id="PRU00024"/>
    </source>
</evidence>
<keyword evidence="3" id="KW-0862">Zinc</keyword>
<dbReference type="InterPro" id="IPR013083">
    <property type="entry name" value="Znf_RING/FYVE/PHD"/>
</dbReference>
<feature type="region of interest" description="Disordered" evidence="6">
    <location>
        <begin position="1"/>
        <end position="28"/>
    </location>
</feature>
<evidence type="ECO:0000259" key="7">
    <source>
        <dbReference type="PROSITE" id="PS50089"/>
    </source>
</evidence>
<dbReference type="PANTHER" id="PTHR25462:SF302">
    <property type="entry name" value="PROTEIN PML"/>
    <property type="match status" value="1"/>
</dbReference>
<dbReference type="CDD" id="cd19770">
    <property type="entry name" value="Bbox2_TRIM19_C-V"/>
    <property type="match status" value="1"/>
</dbReference>
<reference evidence="9" key="1">
    <citation type="submission" date="2025-08" db="UniProtKB">
        <authorList>
            <consortium name="Ensembl"/>
        </authorList>
    </citation>
    <scope>IDENTIFICATION</scope>
</reference>
<evidence type="ECO:0000259" key="8">
    <source>
        <dbReference type="PROSITE" id="PS50119"/>
    </source>
</evidence>
<name>A0A8D2J1P6_VARKO</name>
<dbReference type="InterPro" id="IPR017907">
    <property type="entry name" value="Znf_RING_CS"/>
</dbReference>
<dbReference type="PROSITE" id="PS50119">
    <property type="entry name" value="ZF_BBOX"/>
    <property type="match status" value="2"/>
</dbReference>
<sequence>GRAGVHRSTSCPKGPASRTAASPGCPRTRVPGRLRNPAISPELFLHSRPFSKFQFLLCERCREDIHSPKLLPCLHSLCTTCLEENKPIGLCPICGTAHTQNADAPQIQKNLLFANLQAKLNIYRKVVGGKRIICDNCKKDGEFWCSECEEFICRTCFESHQRYLKRENHEAKSLKDLQMESSRDFLASIRKQSTMLCSRKDHRTHSLSIYCNECQQSMCCICALLDSRHTGRHCDIRAEIQRRQEELQNMSVELRSKKGLYDAAYNGLLEQLGDMERARNEARERIQRQIEETMRVLREKEERCLAVVEDHHQQQVQEVTAQLRDIEGVVKRMEASEQLVEKMQLYSTDQELLEMHPFIKRSLEELGTKPVPAVRFQTQVGKFTEIHAQLQAQLEQGPILKSPAKRKHIQEERAVQTPLKVIKAEPEDREWGDAGNLGLPEQPGTSSESLRGNSAVRNGDSLGENEANSNRVPLSETIGRKTLLTRCGSIGTSPVLALDVLHLVVAADETHSFSVMIQPLLASPANHMKSSLCEIGLDSLLSYLETLHRPILVGYKIWSMKLPVLVETLRNIDKEERFKAAILGFLDALPLLQEAIPDLTNYTLKYLDSIYLWGQLDESQAFECAKTLKDLCTVLDINPTMMAWGPVVSYSSVQCYCSLQPLLGEKLLSRSSVQTLALHNCSLSVLQSVHQNDPAKGLEKLSRHLNARRRKGEKKIRRLQKIGFFFQALPAGAWPHGPVGIPSGARRGFGVRGSQAWAAHLAAPCVS</sequence>
<feature type="region of interest" description="Disordered" evidence="6">
    <location>
        <begin position="425"/>
        <end position="473"/>
    </location>
</feature>
<dbReference type="SMART" id="SM00184">
    <property type="entry name" value="RING"/>
    <property type="match status" value="1"/>
</dbReference>
<dbReference type="Pfam" id="PF22586">
    <property type="entry name" value="ANCHR-like_BBOX"/>
    <property type="match status" value="1"/>
</dbReference>
<accession>A0A8D2J1P6</accession>
<feature type="domain" description="B box-type" evidence="8">
    <location>
        <begin position="129"/>
        <end position="174"/>
    </location>
</feature>
<feature type="compositionally biased region" description="Polar residues" evidence="6">
    <location>
        <begin position="443"/>
        <end position="456"/>
    </location>
</feature>
<reference evidence="9" key="2">
    <citation type="submission" date="2025-09" db="UniProtKB">
        <authorList>
            <consortium name="Ensembl"/>
        </authorList>
    </citation>
    <scope>IDENTIFICATION</scope>
</reference>
<evidence type="ECO:0000313" key="10">
    <source>
        <dbReference type="Proteomes" id="UP000694545"/>
    </source>
</evidence>
<dbReference type="Pfam" id="PF12126">
    <property type="entry name" value="PML_CC"/>
    <property type="match status" value="1"/>
</dbReference>
<keyword evidence="5" id="KW-0175">Coiled coil</keyword>
<keyword evidence="2 4" id="KW-0863">Zinc-finger</keyword>
<dbReference type="Gene3D" id="3.30.40.10">
    <property type="entry name" value="Zinc/RING finger domain, C3HC4 (zinc finger)"/>
    <property type="match status" value="1"/>
</dbReference>
<dbReference type="Proteomes" id="UP000694545">
    <property type="component" value="Unplaced"/>
</dbReference>
<dbReference type="CDD" id="cd19804">
    <property type="entry name" value="Bbox1_TRIM19_C-V"/>
    <property type="match status" value="1"/>
</dbReference>
<evidence type="ECO:0000313" key="9">
    <source>
        <dbReference type="Ensembl" id="ENSVKKP00000002475.1"/>
    </source>
</evidence>
<dbReference type="Pfam" id="PF25244">
    <property type="entry name" value="PML_C"/>
    <property type="match status" value="1"/>
</dbReference>
<dbReference type="GO" id="GO:0008270">
    <property type="term" value="F:zinc ion binding"/>
    <property type="evidence" value="ECO:0007669"/>
    <property type="project" value="UniProtKB-KW"/>
</dbReference>
<organism evidence="9 10">
    <name type="scientific">Varanus komodoensis</name>
    <name type="common">Komodo dragon</name>
    <dbReference type="NCBI Taxonomy" id="61221"/>
    <lineage>
        <taxon>Eukaryota</taxon>
        <taxon>Metazoa</taxon>
        <taxon>Chordata</taxon>
        <taxon>Craniata</taxon>
        <taxon>Vertebrata</taxon>
        <taxon>Euteleostomi</taxon>
        <taxon>Lepidosauria</taxon>
        <taxon>Squamata</taxon>
        <taxon>Bifurcata</taxon>
        <taxon>Unidentata</taxon>
        <taxon>Episquamata</taxon>
        <taxon>Toxicofera</taxon>
        <taxon>Anguimorpha</taxon>
        <taxon>Paleoanguimorpha</taxon>
        <taxon>Varanoidea</taxon>
        <taxon>Varanidae</taxon>
        <taxon>Varanus</taxon>
    </lineage>
</organism>
<evidence type="ECO:0000256" key="2">
    <source>
        <dbReference type="ARBA" id="ARBA00022771"/>
    </source>
</evidence>
<dbReference type="PANTHER" id="PTHR25462">
    <property type="entry name" value="BONUS, ISOFORM C-RELATED"/>
    <property type="match status" value="1"/>
</dbReference>
<dbReference type="Ensembl" id="ENSVKKT00000002548.1">
    <property type="protein sequence ID" value="ENSVKKP00000002475.1"/>
    <property type="gene ID" value="ENSVKKG00000001974.1"/>
</dbReference>
<keyword evidence="1" id="KW-0479">Metal-binding</keyword>
<keyword evidence="10" id="KW-1185">Reference proteome</keyword>
<dbReference type="GO" id="GO:0008630">
    <property type="term" value="P:intrinsic apoptotic signaling pathway in response to DNA damage"/>
    <property type="evidence" value="ECO:0007669"/>
    <property type="project" value="TreeGrafter"/>
</dbReference>
<feature type="domain" description="RING-type" evidence="7">
    <location>
        <begin position="58"/>
        <end position="94"/>
    </location>
</feature>
<dbReference type="AlphaFoldDB" id="A0A8D2J1P6"/>
<evidence type="ECO:0000256" key="6">
    <source>
        <dbReference type="SAM" id="MobiDB-lite"/>
    </source>
</evidence>
<protein>
    <submittedName>
        <fullName evidence="9">Uncharacterized protein</fullName>
    </submittedName>
</protein>
<dbReference type="SUPFAM" id="SSF57850">
    <property type="entry name" value="RING/U-box"/>
    <property type="match status" value="1"/>
</dbReference>
<dbReference type="GO" id="GO:0005654">
    <property type="term" value="C:nucleoplasm"/>
    <property type="evidence" value="ECO:0007669"/>
    <property type="project" value="TreeGrafter"/>
</dbReference>
<dbReference type="InterPro" id="IPR057617">
    <property type="entry name" value="PML_C"/>
</dbReference>
<dbReference type="OMA" id="KPICCIC"/>
<dbReference type="InterPro" id="IPR001841">
    <property type="entry name" value="Znf_RING"/>
</dbReference>
<dbReference type="PROSITE" id="PS50089">
    <property type="entry name" value="ZF_RING_2"/>
    <property type="match status" value="1"/>
</dbReference>
<evidence type="ECO:0000256" key="1">
    <source>
        <dbReference type="ARBA" id="ARBA00022723"/>
    </source>
</evidence>
<dbReference type="CDD" id="cd16579">
    <property type="entry name" value="RING-HC_PML_C-V"/>
    <property type="match status" value="1"/>
</dbReference>
<dbReference type="InterPro" id="IPR047153">
    <property type="entry name" value="TRIM45/56/19-like"/>
</dbReference>
<evidence type="ECO:0000256" key="5">
    <source>
        <dbReference type="SAM" id="Coils"/>
    </source>
</evidence>
<feature type="domain" description="B box-type" evidence="8">
    <location>
        <begin position="192"/>
        <end position="233"/>
    </location>
</feature>
<dbReference type="Gene3D" id="3.30.160.60">
    <property type="entry name" value="Classic Zinc Finger"/>
    <property type="match status" value="1"/>
</dbReference>
<evidence type="ECO:0000256" key="3">
    <source>
        <dbReference type="ARBA" id="ARBA00022833"/>
    </source>
</evidence>
<dbReference type="GO" id="GO:0045087">
    <property type="term" value="P:innate immune response"/>
    <property type="evidence" value="ECO:0007669"/>
    <property type="project" value="TreeGrafter"/>
</dbReference>
<dbReference type="InterPro" id="IPR021978">
    <property type="entry name" value="PML-like_CC"/>
</dbReference>
<dbReference type="PROSITE" id="PS00518">
    <property type="entry name" value="ZF_RING_1"/>
    <property type="match status" value="1"/>
</dbReference>